<evidence type="ECO:0000313" key="5">
    <source>
        <dbReference type="Proteomes" id="UP000516369"/>
    </source>
</evidence>
<comment type="similarity">
    <text evidence="1 2">Belongs to the OprB family.</text>
</comment>
<dbReference type="Gene3D" id="2.40.160.180">
    <property type="entry name" value="Carbohydrate-selective porin OprB"/>
    <property type="match status" value="1"/>
</dbReference>
<protein>
    <submittedName>
        <fullName evidence="4">Carbohydrate porin</fullName>
    </submittedName>
</protein>
<dbReference type="InterPro" id="IPR052932">
    <property type="entry name" value="OprB_Porin"/>
</dbReference>
<accession>A0A7H1N542</accession>
<dbReference type="RefSeq" id="WP_190261290.1">
    <property type="nucleotide sequence ID" value="NZ_CP053923.1"/>
</dbReference>
<dbReference type="EMBL" id="CP053923">
    <property type="protein sequence ID" value="QNT70828.1"/>
    <property type="molecule type" value="Genomic_DNA"/>
</dbReference>
<evidence type="ECO:0000256" key="1">
    <source>
        <dbReference type="ARBA" id="ARBA00008769"/>
    </source>
</evidence>
<evidence type="ECO:0000313" key="4">
    <source>
        <dbReference type="EMBL" id="QNT70828.1"/>
    </source>
</evidence>
<dbReference type="Pfam" id="PF04966">
    <property type="entry name" value="OprB"/>
    <property type="match status" value="1"/>
</dbReference>
<sequence>MRADAIEDWLSGDYATGDWGGVRTQLEEAGITPEAAYTTDMMAVRNGNAGSGDGWDYAGRIDFGINFDFEKLAGIPGFSLYTSGAWSSGHNLSDRQVGNMFAVQQIYTGREVRLSEMYLQQQLLEDRLSFKVGRLTTENDFISSDIYTNYVNGGINGTPANIPGGNFGFTTAPFAQWGVVAAGEPVNGLRLAAGVYNANEHSVDDTRNGVDFDLDPGDGVLAIGEIGYSWNQPAEEEAAETTTAAAEAHQPTEYEPAEGDTSGLATLPGMLKVGGWLYESGDREDIKDGGNKNGNPGLYISLQQMVYEEPDGKGQGLTPWMVVTYMPRQSINENPVFFGGGLVYKGLIPTRDDDNTALGFFYGNLSKDLQPGGSEKVFEMAYTVQVTPWFYVRPDIQLVFDPAGVSSADTAIVGGGEIGIVF</sequence>
<dbReference type="InterPro" id="IPR007049">
    <property type="entry name" value="Carb-sel_porin_OprB"/>
</dbReference>
<dbReference type="PANTHER" id="PTHR37944:SF1">
    <property type="entry name" value="PORIN B"/>
    <property type="match status" value="1"/>
</dbReference>
<dbReference type="InterPro" id="IPR038673">
    <property type="entry name" value="OprB_sf"/>
</dbReference>
<dbReference type="AlphaFoldDB" id="A0A7H1N542"/>
<evidence type="ECO:0000256" key="3">
    <source>
        <dbReference type="SAM" id="MobiDB-lite"/>
    </source>
</evidence>
<reference evidence="4 5" key="1">
    <citation type="submission" date="2020-05" db="EMBL/GenBank/DDBJ databases">
        <title>Complete closed genome sequence of Defluviicoccus vanus.</title>
        <authorList>
            <person name="Bessarab I."/>
            <person name="Arumugam K."/>
            <person name="Maszenan A.M."/>
            <person name="Seviour R.J."/>
            <person name="Williams R.B."/>
        </authorList>
    </citation>
    <scope>NUCLEOTIDE SEQUENCE [LARGE SCALE GENOMIC DNA]</scope>
    <source>
        <strain evidence="4 5">Ben 114</strain>
    </source>
</reference>
<organism evidence="4 5">
    <name type="scientific">Defluviicoccus vanus</name>
    <dbReference type="NCBI Taxonomy" id="111831"/>
    <lineage>
        <taxon>Bacteria</taxon>
        <taxon>Pseudomonadati</taxon>
        <taxon>Pseudomonadota</taxon>
        <taxon>Alphaproteobacteria</taxon>
        <taxon>Rhodospirillales</taxon>
        <taxon>Rhodospirillaceae</taxon>
        <taxon>Defluviicoccus</taxon>
    </lineage>
</organism>
<keyword evidence="5" id="KW-1185">Reference proteome</keyword>
<feature type="region of interest" description="Disordered" evidence="3">
    <location>
        <begin position="234"/>
        <end position="263"/>
    </location>
</feature>
<dbReference type="GO" id="GO:0016020">
    <property type="term" value="C:membrane"/>
    <property type="evidence" value="ECO:0007669"/>
    <property type="project" value="InterPro"/>
</dbReference>
<dbReference type="Proteomes" id="UP000516369">
    <property type="component" value="Chromosome"/>
</dbReference>
<dbReference type="GO" id="GO:0008643">
    <property type="term" value="P:carbohydrate transport"/>
    <property type="evidence" value="ECO:0007669"/>
    <property type="project" value="InterPro"/>
</dbReference>
<dbReference type="KEGG" id="dvn:HQ394_17795"/>
<dbReference type="PANTHER" id="PTHR37944">
    <property type="entry name" value="PORIN B"/>
    <property type="match status" value="1"/>
</dbReference>
<gene>
    <name evidence="4" type="ORF">HQ394_17795</name>
</gene>
<name>A0A7H1N542_9PROT</name>
<dbReference type="GO" id="GO:0015288">
    <property type="term" value="F:porin activity"/>
    <property type="evidence" value="ECO:0007669"/>
    <property type="project" value="InterPro"/>
</dbReference>
<evidence type="ECO:0000256" key="2">
    <source>
        <dbReference type="RuleBase" id="RU363072"/>
    </source>
</evidence>
<proteinExistence type="inferred from homology"/>